<keyword evidence="3" id="KW-1185">Reference proteome</keyword>
<dbReference type="InterPro" id="IPR008729">
    <property type="entry name" value="PA_de_COase"/>
</dbReference>
<proteinExistence type="predicted"/>
<feature type="signal peptide" evidence="1">
    <location>
        <begin position="1"/>
        <end position="27"/>
    </location>
</feature>
<protein>
    <recommendedName>
        <fullName evidence="4">Phenolic acid decarboxylase</fullName>
    </recommendedName>
</protein>
<feature type="chain" id="PRO_5047522234" description="Phenolic acid decarboxylase" evidence="1">
    <location>
        <begin position="28"/>
        <end position="223"/>
    </location>
</feature>
<dbReference type="Proteomes" id="UP001498421">
    <property type="component" value="Unassembled WGS sequence"/>
</dbReference>
<comment type="caution">
    <text evidence="2">The sequence shown here is derived from an EMBL/GenBank/DDBJ whole genome shotgun (WGS) entry which is preliminary data.</text>
</comment>
<evidence type="ECO:0000256" key="1">
    <source>
        <dbReference type="SAM" id="SignalP"/>
    </source>
</evidence>
<dbReference type="Gene3D" id="2.40.128.20">
    <property type="match status" value="1"/>
</dbReference>
<evidence type="ECO:0008006" key="4">
    <source>
        <dbReference type="Google" id="ProtNLM"/>
    </source>
</evidence>
<organism evidence="2 3">
    <name type="scientific">Neonectria magnoliae</name>
    <dbReference type="NCBI Taxonomy" id="2732573"/>
    <lineage>
        <taxon>Eukaryota</taxon>
        <taxon>Fungi</taxon>
        <taxon>Dikarya</taxon>
        <taxon>Ascomycota</taxon>
        <taxon>Pezizomycotina</taxon>
        <taxon>Sordariomycetes</taxon>
        <taxon>Hypocreomycetidae</taxon>
        <taxon>Hypocreales</taxon>
        <taxon>Nectriaceae</taxon>
        <taxon>Neonectria</taxon>
    </lineage>
</organism>
<dbReference type="PANTHER" id="PTHR40087:SF1">
    <property type="entry name" value="PHENOLIC ACID DECARBOXYLASE PADC"/>
    <property type="match status" value="1"/>
</dbReference>
<accession>A0ABR1IJL1</accession>
<keyword evidence="1" id="KW-0732">Signal</keyword>
<dbReference type="EMBL" id="JAZAVK010000002">
    <property type="protein sequence ID" value="KAK7433054.1"/>
    <property type="molecule type" value="Genomic_DNA"/>
</dbReference>
<evidence type="ECO:0000313" key="2">
    <source>
        <dbReference type="EMBL" id="KAK7433054.1"/>
    </source>
</evidence>
<dbReference type="Pfam" id="PF05870">
    <property type="entry name" value="PA_decarbox"/>
    <property type="match status" value="1"/>
</dbReference>
<evidence type="ECO:0000313" key="3">
    <source>
        <dbReference type="Proteomes" id="UP001498421"/>
    </source>
</evidence>
<dbReference type="SUPFAM" id="SSF50814">
    <property type="entry name" value="Lipocalins"/>
    <property type="match status" value="1"/>
</dbReference>
<gene>
    <name evidence="2" type="ORF">QQZ08_000527</name>
</gene>
<reference evidence="2 3" key="1">
    <citation type="journal article" date="2025" name="Microbiol. Resour. Announc.">
        <title>Draft genome sequences for Neonectria magnoliae and Neonectria punicea, canker pathogens of Liriodendron tulipifera and Acer saccharum in West Virginia.</title>
        <authorList>
            <person name="Petronek H.M."/>
            <person name="Kasson M.T."/>
            <person name="Metheny A.M."/>
            <person name="Stauder C.M."/>
            <person name="Lovett B."/>
            <person name="Lynch S.C."/>
            <person name="Garnas J.R."/>
            <person name="Kasson L.R."/>
            <person name="Stajich J.E."/>
        </authorList>
    </citation>
    <scope>NUCLEOTIDE SEQUENCE [LARGE SCALE GENOMIC DNA]</scope>
    <source>
        <strain evidence="2 3">NRRL 64651</strain>
    </source>
</reference>
<name>A0ABR1IJL1_9HYPO</name>
<sequence>MFGYTKPFAHYFAIVGLSLMIARMVNSSPVHHDDLGARDLSARAATNQSLPAFLTNTVLDPSFETDMRDVHIIYDYDAEDDAGNPEKWRYELWVFSETRAIYSIHGGPMAGRSNYQTATYQCIRPGELWQINWLEETGTIVSIAYDIPQGKVTTLIGFSAGHWQNPEAAHGDKRNATDFQRWRELAKIGTQVERFMISEQGTVVEKFMGKGDLIPIAPNATTF</sequence>
<dbReference type="PANTHER" id="PTHR40087">
    <property type="entry name" value="PHENOLIC ACID DECARBOXYLASE PADC"/>
    <property type="match status" value="1"/>
</dbReference>
<dbReference type="InterPro" id="IPR012674">
    <property type="entry name" value="Calycin"/>
</dbReference>